<gene>
    <name evidence="3" type="ORF">D9611_009684</name>
</gene>
<keyword evidence="2" id="KW-0812">Transmembrane</keyword>
<dbReference type="EMBL" id="JAACJK010000060">
    <property type="protein sequence ID" value="KAF5335771.1"/>
    <property type="molecule type" value="Genomic_DNA"/>
</dbReference>
<feature type="transmembrane region" description="Helical" evidence="2">
    <location>
        <begin position="49"/>
        <end position="66"/>
    </location>
</feature>
<proteinExistence type="predicted"/>
<keyword evidence="2" id="KW-1133">Transmembrane helix</keyword>
<comment type="caution">
    <text evidence="3">The sequence shown here is derived from an EMBL/GenBank/DDBJ whole genome shotgun (WGS) entry which is preliminary data.</text>
</comment>
<organism evidence="3 4">
    <name type="scientific">Ephemerocybe angulata</name>
    <dbReference type="NCBI Taxonomy" id="980116"/>
    <lineage>
        <taxon>Eukaryota</taxon>
        <taxon>Fungi</taxon>
        <taxon>Dikarya</taxon>
        <taxon>Basidiomycota</taxon>
        <taxon>Agaricomycotina</taxon>
        <taxon>Agaricomycetes</taxon>
        <taxon>Agaricomycetidae</taxon>
        <taxon>Agaricales</taxon>
        <taxon>Agaricineae</taxon>
        <taxon>Psathyrellaceae</taxon>
        <taxon>Ephemerocybe</taxon>
    </lineage>
</organism>
<feature type="region of interest" description="Disordered" evidence="1">
    <location>
        <begin position="1"/>
        <end position="34"/>
    </location>
</feature>
<name>A0A8H5FGC3_9AGAR</name>
<evidence type="ECO:0000256" key="1">
    <source>
        <dbReference type="SAM" id="MobiDB-lite"/>
    </source>
</evidence>
<accession>A0A8H5FGC3</accession>
<evidence type="ECO:0000256" key="2">
    <source>
        <dbReference type="SAM" id="Phobius"/>
    </source>
</evidence>
<keyword evidence="2" id="KW-0472">Membrane</keyword>
<evidence type="ECO:0000313" key="3">
    <source>
        <dbReference type="EMBL" id="KAF5335771.1"/>
    </source>
</evidence>
<keyword evidence="4" id="KW-1185">Reference proteome</keyword>
<reference evidence="3 4" key="1">
    <citation type="journal article" date="2020" name="ISME J.">
        <title>Uncovering the hidden diversity of litter-decomposition mechanisms in mushroom-forming fungi.</title>
        <authorList>
            <person name="Floudas D."/>
            <person name="Bentzer J."/>
            <person name="Ahren D."/>
            <person name="Johansson T."/>
            <person name="Persson P."/>
            <person name="Tunlid A."/>
        </authorList>
    </citation>
    <scope>NUCLEOTIDE SEQUENCE [LARGE SCALE GENOMIC DNA]</scope>
    <source>
        <strain evidence="3 4">CBS 175.51</strain>
    </source>
</reference>
<dbReference type="Proteomes" id="UP000541558">
    <property type="component" value="Unassembled WGS sequence"/>
</dbReference>
<dbReference type="OrthoDB" id="3199651at2759"/>
<sequence>MDQATSTRKRTSQSQSPNTVQHNLPPPRRSRGLRHDISLPLMNTSLWKVIYALVAFTTLLTAFYAYRTVQHKREVGGWWNLALGRKPHTAGMYGGHEQEGIQYQGGAGNTGQGKTPGGDVEDKIHALAMALGMPSNELASAIALAVRNYVPPASLSSVAAKETGSAVKVLVEGASEEFEEAVPVPSPTATGVISGIVEGVEAGFENFVGMEEP</sequence>
<protein>
    <submittedName>
        <fullName evidence="3">Uncharacterized protein</fullName>
    </submittedName>
</protein>
<evidence type="ECO:0000313" key="4">
    <source>
        <dbReference type="Proteomes" id="UP000541558"/>
    </source>
</evidence>
<dbReference type="AlphaFoldDB" id="A0A8H5FGC3"/>